<dbReference type="Gene3D" id="1.20.1440.50">
    <property type="entry name" value="Ta0600-like"/>
    <property type="match status" value="1"/>
</dbReference>
<keyword evidence="1" id="KW-0079">Bacteriocin immunity</keyword>
<evidence type="ECO:0000313" key="3">
    <source>
        <dbReference type="Proteomes" id="UP000006381"/>
    </source>
</evidence>
<dbReference type="InterPro" id="IPR023130">
    <property type="entry name" value="Ta0600-like_sf"/>
</dbReference>
<dbReference type="OrthoDB" id="2320060at2"/>
<dbReference type="BioCyc" id="LACI272621:G1G49-1768-MONOMER"/>
<organism evidence="3">
    <name type="scientific">Lactobacillus acidophilus (strain ATCC 700396 / NCK56 / N2 / NCFM)</name>
    <dbReference type="NCBI Taxonomy" id="272621"/>
    <lineage>
        <taxon>Bacteria</taxon>
        <taxon>Bacillati</taxon>
        <taxon>Bacillota</taxon>
        <taxon>Bacilli</taxon>
        <taxon>Lactobacillales</taxon>
        <taxon>Lactobacillaceae</taxon>
        <taxon>Lactobacillus</taxon>
    </lineage>
</organism>
<evidence type="ECO:0008006" key="4">
    <source>
        <dbReference type="Google" id="ProtNLM"/>
    </source>
</evidence>
<evidence type="ECO:0000256" key="1">
    <source>
        <dbReference type="ARBA" id="ARBA00023025"/>
    </source>
</evidence>
<accession>Q5FI61</accession>
<proteinExistence type="predicted"/>
<name>Q5FI61_LACAC</name>
<keyword evidence="3" id="KW-1185">Reference proteome</keyword>
<protein>
    <recommendedName>
        <fullName evidence="4">Bacteriocin immunity protein</fullName>
    </recommendedName>
</protein>
<dbReference type="SUPFAM" id="SSF109797">
    <property type="entry name" value="Bacteriocin immunity protein-like"/>
    <property type="match status" value="1"/>
</dbReference>
<dbReference type="HOGENOM" id="CLU_187581_0_0_9"/>
<dbReference type="PATRIC" id="fig|272621.13.peg.1720"/>
<dbReference type="KEGG" id="lac:LBA1811"/>
<dbReference type="EMBL" id="CP000033">
    <property type="protein sequence ID" value="AAV43613.1"/>
    <property type="molecule type" value="Genomic_DNA"/>
</dbReference>
<dbReference type="Proteomes" id="UP000006381">
    <property type="component" value="Chromosome"/>
</dbReference>
<dbReference type="Pfam" id="PF08951">
    <property type="entry name" value="EntA_Immun"/>
    <property type="match status" value="1"/>
</dbReference>
<sequence length="103" mass="11861">MKRCDVERDENRMVSSKEKLQQVLMDLQKECADDRDTTALIDNALDDLKHNVDLDKVIFRLNQNISNYSLAHNFKLSPALTKLQIMLRENPNKWTDAGLTGSI</sequence>
<dbReference type="AlphaFoldDB" id="Q5FI61"/>
<dbReference type="eggNOG" id="ENOG5030AE4">
    <property type="taxonomic scope" value="Bacteria"/>
</dbReference>
<dbReference type="InterPro" id="IPR015046">
    <property type="entry name" value="LciA_Immunity-like"/>
</dbReference>
<evidence type="ECO:0000313" key="2">
    <source>
        <dbReference type="EMBL" id="AAV43613.1"/>
    </source>
</evidence>
<dbReference type="GO" id="GO:0030153">
    <property type="term" value="P:bacteriocin immunity"/>
    <property type="evidence" value="ECO:0007669"/>
    <property type="project" value="UniProtKB-KW"/>
</dbReference>
<gene>
    <name evidence="2" type="ordered locus">LBA1811</name>
</gene>
<reference evidence="2 3" key="1">
    <citation type="journal article" date="2005" name="Proc. Natl. Acad. Sci. U.S.A.">
        <title>Complete genome sequence of the probiotic lactic acid bacterium Lactobacillus acidophilus NCFM.</title>
        <authorList>
            <person name="Altermann E."/>
            <person name="Russell W.M."/>
            <person name="Azcarate-Peril M.A."/>
            <person name="Barrangou R."/>
            <person name="Buck B.L."/>
            <person name="McAuliffe O."/>
            <person name="Souther N."/>
            <person name="Dobson A."/>
            <person name="Duong T."/>
            <person name="Callanan M."/>
            <person name="Lick S."/>
            <person name="Hamrick A."/>
            <person name="Cano R."/>
            <person name="Klaenhammer T.R."/>
        </authorList>
    </citation>
    <scope>NUCLEOTIDE SEQUENCE [LARGE SCALE GENOMIC DNA]</scope>
    <source>
        <strain evidence="3">ATCC 700396 / NCK56 / N2 / NCFM</strain>
    </source>
</reference>